<dbReference type="EMBL" id="JABFAI010000347">
    <property type="protein sequence ID" value="KAF4945926.1"/>
    <property type="molecule type" value="Genomic_DNA"/>
</dbReference>
<keyword evidence="3" id="KW-1185">Reference proteome</keyword>
<gene>
    <name evidence="2" type="ORF">FGADI_11587</name>
</gene>
<organism evidence="2 3">
    <name type="scientific">Fusarium gaditjirri</name>
    <dbReference type="NCBI Taxonomy" id="282569"/>
    <lineage>
        <taxon>Eukaryota</taxon>
        <taxon>Fungi</taxon>
        <taxon>Dikarya</taxon>
        <taxon>Ascomycota</taxon>
        <taxon>Pezizomycotina</taxon>
        <taxon>Sordariomycetes</taxon>
        <taxon>Hypocreomycetidae</taxon>
        <taxon>Hypocreales</taxon>
        <taxon>Nectriaceae</taxon>
        <taxon>Fusarium</taxon>
        <taxon>Fusarium nisikadoi species complex</taxon>
    </lineage>
</organism>
<feature type="compositionally biased region" description="Basic and acidic residues" evidence="1">
    <location>
        <begin position="7"/>
        <end position="16"/>
    </location>
</feature>
<sequence>MAVDAESYTRDTKDLEQLNGDNQVNARSTAMPPYPGSEQPVSLTPQPTHNNVAEAALISGEMMRPAASDGDGEGTVLKTLKSRKIISAWDEPNLAVTAAYNHEDMLDSNDYPQQVPVHGTYFNNVWKPGNRGSKVTNKDMRIVRKYVRATRLFIPRDGVKHMTKRLPVEIPAPESATPAVYVSVNKVSFKDTTESFDLKVEPSNVMAGINTIFYEGCTVPGNISQLKRFVKDKATVFEEQPTSMARLVRQNNRVRQYLPIEPLQNRKASDDAGHQPSQRITNRREPETILIGSKPVLGQARPELLGGKCHKRAILDQMVFKWDGMIHEVMNAMAEGSLPNAVDMEPLMTNGTMTQETTADAQEPPMSPDEPADVQKLQTLYPHRARQYRDATTELTVRVVDWKPLVDMFNTKMLMQAEVLSLVGILWHNFGKEVADGVHHSRADPSEIDEATKVRFPLRLPTVLARLAGVLSTNKEEEIDLVQAWPTMKDQISKEYQESWNHINLIRDLLPSKDPRTWFMVLDAIDSVYKFPVAVKPIDLVVQIDDEL</sequence>
<reference evidence="2" key="1">
    <citation type="journal article" date="2020" name="BMC Genomics">
        <title>Correction to: Identification and distribution of gene clusters required for synthesis of sphingolipid metabolism inhibitors in diverse species of the filamentous fungus Fusarium.</title>
        <authorList>
            <person name="Kim H.S."/>
            <person name="Lohmar J.M."/>
            <person name="Busman M."/>
            <person name="Brown D.W."/>
            <person name="Naumann T.A."/>
            <person name="Divon H.H."/>
            <person name="Lysoe E."/>
            <person name="Uhlig S."/>
            <person name="Proctor R.H."/>
        </authorList>
    </citation>
    <scope>NUCLEOTIDE SEQUENCE</scope>
    <source>
        <strain evidence="2">NRRL 45417</strain>
    </source>
</reference>
<feature type="region of interest" description="Disordered" evidence="1">
    <location>
        <begin position="1"/>
        <end position="47"/>
    </location>
</feature>
<evidence type="ECO:0000313" key="2">
    <source>
        <dbReference type="EMBL" id="KAF4945926.1"/>
    </source>
</evidence>
<dbReference type="Proteomes" id="UP000604273">
    <property type="component" value="Unassembled WGS sequence"/>
</dbReference>
<feature type="region of interest" description="Disordered" evidence="1">
    <location>
        <begin position="260"/>
        <end position="287"/>
    </location>
</feature>
<reference evidence="2" key="2">
    <citation type="submission" date="2020-05" db="EMBL/GenBank/DDBJ databases">
        <authorList>
            <person name="Kim H.-S."/>
            <person name="Proctor R.H."/>
            <person name="Brown D.W."/>
        </authorList>
    </citation>
    <scope>NUCLEOTIDE SEQUENCE</scope>
    <source>
        <strain evidence="2">NRRL 45417</strain>
    </source>
</reference>
<dbReference type="OrthoDB" id="5103752at2759"/>
<protein>
    <submittedName>
        <fullName evidence="2">Uncharacterized protein</fullName>
    </submittedName>
</protein>
<dbReference type="AlphaFoldDB" id="A0A8H4SUS0"/>
<proteinExistence type="predicted"/>
<evidence type="ECO:0000313" key="3">
    <source>
        <dbReference type="Proteomes" id="UP000604273"/>
    </source>
</evidence>
<evidence type="ECO:0000256" key="1">
    <source>
        <dbReference type="SAM" id="MobiDB-lite"/>
    </source>
</evidence>
<name>A0A8H4SUS0_9HYPO</name>
<comment type="caution">
    <text evidence="2">The sequence shown here is derived from an EMBL/GenBank/DDBJ whole genome shotgun (WGS) entry which is preliminary data.</text>
</comment>
<feature type="compositionally biased region" description="Polar residues" evidence="1">
    <location>
        <begin position="19"/>
        <end position="28"/>
    </location>
</feature>
<accession>A0A8H4SUS0</accession>